<name>A0AAR2LBD1_PYGNA</name>
<keyword evidence="2" id="KW-1185">Reference proteome</keyword>
<reference evidence="1" key="2">
    <citation type="submission" date="2025-08" db="UniProtKB">
        <authorList>
            <consortium name="Ensembl"/>
        </authorList>
    </citation>
    <scope>IDENTIFICATION</scope>
</reference>
<protein>
    <submittedName>
        <fullName evidence="1">Uncharacterized protein</fullName>
    </submittedName>
</protein>
<organism evidence="1 2">
    <name type="scientific">Pygocentrus nattereri</name>
    <name type="common">Red-bellied piranha</name>
    <dbReference type="NCBI Taxonomy" id="42514"/>
    <lineage>
        <taxon>Eukaryota</taxon>
        <taxon>Metazoa</taxon>
        <taxon>Chordata</taxon>
        <taxon>Craniata</taxon>
        <taxon>Vertebrata</taxon>
        <taxon>Euteleostomi</taxon>
        <taxon>Actinopterygii</taxon>
        <taxon>Neopterygii</taxon>
        <taxon>Teleostei</taxon>
        <taxon>Ostariophysi</taxon>
        <taxon>Characiformes</taxon>
        <taxon>Characoidei</taxon>
        <taxon>Pygocentrus</taxon>
    </lineage>
</organism>
<dbReference type="Proteomes" id="UP001501920">
    <property type="component" value="Chromosome 17"/>
</dbReference>
<dbReference type="GeneTree" id="ENSGT00980000198608"/>
<sequence length="99" mass="11362">MLTLVFEAGRPSSYFLFLWTGLRLPPVLRRLCQLSLEIPGWREDNQCSNQGMRSRPSEFLKSRNPSAQFSKVCIHTLKSDSAKRDHHVHSSYTVPSIDT</sequence>
<accession>A0AAR2LBD1</accession>
<evidence type="ECO:0000313" key="1">
    <source>
        <dbReference type="Ensembl" id="ENSPNAP00000071696.1"/>
    </source>
</evidence>
<dbReference type="Ensembl" id="ENSPNAT00000071807.1">
    <property type="protein sequence ID" value="ENSPNAP00000071696.1"/>
    <property type="gene ID" value="ENSPNAG00000033068.1"/>
</dbReference>
<proteinExistence type="predicted"/>
<reference evidence="1" key="3">
    <citation type="submission" date="2025-09" db="UniProtKB">
        <authorList>
            <consortium name="Ensembl"/>
        </authorList>
    </citation>
    <scope>IDENTIFICATION</scope>
</reference>
<evidence type="ECO:0000313" key="2">
    <source>
        <dbReference type="Proteomes" id="UP001501920"/>
    </source>
</evidence>
<reference evidence="1 2" key="1">
    <citation type="submission" date="2020-10" db="EMBL/GenBank/DDBJ databases">
        <title>Pygocentrus nattereri (red-bellied piranha) genome, fPygNat1, primary haplotype.</title>
        <authorList>
            <person name="Myers G."/>
            <person name="Meyer A."/>
            <person name="Karagic N."/>
            <person name="Pippel M."/>
            <person name="Winkler S."/>
            <person name="Tracey A."/>
            <person name="Wood J."/>
            <person name="Formenti G."/>
            <person name="Howe K."/>
            <person name="Fedrigo O."/>
            <person name="Jarvis E.D."/>
        </authorList>
    </citation>
    <scope>NUCLEOTIDE SEQUENCE [LARGE SCALE GENOMIC DNA]</scope>
</reference>
<dbReference type="AlphaFoldDB" id="A0AAR2LBD1"/>